<dbReference type="InterPro" id="IPR036679">
    <property type="entry name" value="FlgN-like_sf"/>
</dbReference>
<name>A0A5C6AM40_9BACT</name>
<dbReference type="AlphaFoldDB" id="A0A5C6AM40"/>
<comment type="caution">
    <text evidence="1">The sequence shown here is derived from an EMBL/GenBank/DDBJ whole genome shotgun (WGS) entry which is preliminary data.</text>
</comment>
<sequence>MPTTSPTTPTESLARLVRQKRRLLEQLVALGRRQGELIAAGDAAALLQVLGGKQQLITGLQVIERGLDAFRHEDPESRCWPSETDRAACKADADACNGLLAEVISIDQLHEGELTARRDEVGKRLQQAQSAHAASTAYKPHLRGAPRPAITVNDNAAPLSASIDLTSG</sequence>
<dbReference type="GO" id="GO:0044780">
    <property type="term" value="P:bacterial-type flagellum assembly"/>
    <property type="evidence" value="ECO:0007669"/>
    <property type="project" value="InterPro"/>
</dbReference>
<dbReference type="OrthoDB" id="280002at2"/>
<proteinExistence type="predicted"/>
<organism evidence="1 2">
    <name type="scientific">Botrimarina colliarenosi</name>
    <dbReference type="NCBI Taxonomy" id="2528001"/>
    <lineage>
        <taxon>Bacteria</taxon>
        <taxon>Pseudomonadati</taxon>
        <taxon>Planctomycetota</taxon>
        <taxon>Planctomycetia</taxon>
        <taxon>Pirellulales</taxon>
        <taxon>Lacipirellulaceae</taxon>
        <taxon>Botrimarina</taxon>
    </lineage>
</organism>
<dbReference type="Proteomes" id="UP000317421">
    <property type="component" value="Unassembled WGS sequence"/>
</dbReference>
<gene>
    <name evidence="1" type="ORF">Pla108_12880</name>
</gene>
<reference evidence="1 2" key="1">
    <citation type="submission" date="2019-02" db="EMBL/GenBank/DDBJ databases">
        <title>Deep-cultivation of Planctomycetes and their phenomic and genomic characterization uncovers novel biology.</title>
        <authorList>
            <person name="Wiegand S."/>
            <person name="Jogler M."/>
            <person name="Boedeker C."/>
            <person name="Pinto D."/>
            <person name="Vollmers J."/>
            <person name="Rivas-Marin E."/>
            <person name="Kohn T."/>
            <person name="Peeters S.H."/>
            <person name="Heuer A."/>
            <person name="Rast P."/>
            <person name="Oberbeckmann S."/>
            <person name="Bunk B."/>
            <person name="Jeske O."/>
            <person name="Meyerdierks A."/>
            <person name="Storesund J.E."/>
            <person name="Kallscheuer N."/>
            <person name="Luecker S."/>
            <person name="Lage O.M."/>
            <person name="Pohl T."/>
            <person name="Merkel B.J."/>
            <person name="Hornburger P."/>
            <person name="Mueller R.-W."/>
            <person name="Bruemmer F."/>
            <person name="Labrenz M."/>
            <person name="Spormann A.M."/>
            <person name="Op Den Camp H."/>
            <person name="Overmann J."/>
            <person name="Amann R."/>
            <person name="Jetten M.S.M."/>
            <person name="Mascher T."/>
            <person name="Medema M.H."/>
            <person name="Devos D.P."/>
            <person name="Kaster A.-K."/>
            <person name="Ovreas L."/>
            <person name="Rohde M."/>
            <person name="Galperin M.Y."/>
            <person name="Jogler C."/>
        </authorList>
    </citation>
    <scope>NUCLEOTIDE SEQUENCE [LARGE SCALE GENOMIC DNA]</scope>
    <source>
        <strain evidence="1 2">Pla108</strain>
    </source>
</reference>
<dbReference type="EMBL" id="SJPR01000001">
    <property type="protein sequence ID" value="TWU00339.1"/>
    <property type="molecule type" value="Genomic_DNA"/>
</dbReference>
<accession>A0A5C6AM40</accession>
<dbReference type="SUPFAM" id="SSF140566">
    <property type="entry name" value="FlgN-like"/>
    <property type="match status" value="1"/>
</dbReference>
<evidence type="ECO:0000313" key="2">
    <source>
        <dbReference type="Proteomes" id="UP000317421"/>
    </source>
</evidence>
<keyword evidence="2" id="KW-1185">Reference proteome</keyword>
<protein>
    <submittedName>
        <fullName evidence="1">FlgN protein</fullName>
    </submittedName>
</protein>
<dbReference type="RefSeq" id="WP_146444021.1">
    <property type="nucleotide sequence ID" value="NZ_SJPR01000001.1"/>
</dbReference>
<evidence type="ECO:0000313" key="1">
    <source>
        <dbReference type="EMBL" id="TWU00339.1"/>
    </source>
</evidence>